<dbReference type="Gene3D" id="2.150.10.10">
    <property type="entry name" value="Serralysin-like metalloprotease, C-terminal"/>
    <property type="match status" value="2"/>
</dbReference>
<dbReference type="Proteomes" id="UP000247555">
    <property type="component" value="Unassembled WGS sequence"/>
</dbReference>
<evidence type="ECO:0000256" key="2">
    <source>
        <dbReference type="ARBA" id="ARBA00022525"/>
    </source>
</evidence>
<dbReference type="PANTHER" id="PTHR38340">
    <property type="entry name" value="S-LAYER PROTEIN"/>
    <property type="match status" value="1"/>
</dbReference>
<protein>
    <submittedName>
        <fullName evidence="3">Hemolysin type calcium-binding protein</fullName>
    </submittedName>
</protein>
<dbReference type="InterPro" id="IPR050557">
    <property type="entry name" value="RTX_toxin/Mannuronan_C5-epim"/>
</dbReference>
<dbReference type="PRINTS" id="PR00313">
    <property type="entry name" value="CABNDNGRPT"/>
</dbReference>
<dbReference type="Gene3D" id="2.160.20.160">
    <property type="match status" value="1"/>
</dbReference>
<dbReference type="SUPFAM" id="SSF51120">
    <property type="entry name" value="beta-Roll"/>
    <property type="match status" value="1"/>
</dbReference>
<dbReference type="EMBL" id="QJKI01000001">
    <property type="protein sequence ID" value="PXX81870.1"/>
    <property type="molecule type" value="Genomic_DNA"/>
</dbReference>
<dbReference type="PROSITE" id="PS00330">
    <property type="entry name" value="HEMOLYSIN_CALCIUM"/>
    <property type="match status" value="1"/>
</dbReference>
<dbReference type="InterPro" id="IPR011049">
    <property type="entry name" value="Serralysin-like_metalloprot_C"/>
</dbReference>
<gene>
    <name evidence="3" type="ORF">DFR34_10199</name>
</gene>
<dbReference type="InterPro" id="IPR001343">
    <property type="entry name" value="Hemolysn_Ca-bd"/>
</dbReference>
<reference evidence="3 4" key="1">
    <citation type="submission" date="2018-05" db="EMBL/GenBank/DDBJ databases">
        <title>Genomic Encyclopedia of Type Strains, Phase IV (KMG-IV): sequencing the most valuable type-strain genomes for metagenomic binning, comparative biology and taxonomic classification.</title>
        <authorList>
            <person name="Goeker M."/>
        </authorList>
    </citation>
    <scope>NUCLEOTIDE SEQUENCE [LARGE SCALE GENOMIC DNA]</scope>
    <source>
        <strain evidence="3 4">DSM 29661</strain>
    </source>
</reference>
<accession>A0A318KVN4</accession>
<evidence type="ECO:0000313" key="3">
    <source>
        <dbReference type="EMBL" id="PXX81870.1"/>
    </source>
</evidence>
<keyword evidence="2" id="KW-0964">Secreted</keyword>
<dbReference type="InterPro" id="IPR018511">
    <property type="entry name" value="Hemolysin-typ_Ca-bd_CS"/>
</dbReference>
<evidence type="ECO:0000313" key="4">
    <source>
        <dbReference type="Proteomes" id="UP000247555"/>
    </source>
</evidence>
<dbReference type="GO" id="GO:0005509">
    <property type="term" value="F:calcium ion binding"/>
    <property type="evidence" value="ECO:0007669"/>
    <property type="project" value="InterPro"/>
</dbReference>
<dbReference type="PANTHER" id="PTHR38340:SF1">
    <property type="entry name" value="S-LAYER PROTEIN"/>
    <property type="match status" value="1"/>
</dbReference>
<dbReference type="GO" id="GO:0005576">
    <property type="term" value="C:extracellular region"/>
    <property type="evidence" value="ECO:0007669"/>
    <property type="project" value="UniProtKB-SubCell"/>
</dbReference>
<comment type="subcellular location">
    <subcellularLocation>
        <location evidence="1">Secreted</location>
    </subcellularLocation>
</comment>
<dbReference type="Pfam" id="PF00353">
    <property type="entry name" value="HemolysinCabind"/>
    <property type="match status" value="3"/>
</dbReference>
<proteinExistence type="predicted"/>
<sequence length="295" mass="30628">MATTSLYVGGNVTSYVYGDAGNDTIYLSYGAHPTYARGGTGNDTYIITNALSQIEEFAGEGIDTIRTTVTMSLQPGEMVNPYSVPLISGEVESLVMISNDNIDGLGNGLNNMLLGGAGNNLIDGRGGNDIINGYGGNDTLQGGDGNDYLYVATTVDGGLGITSLSGGSGNDVFYMGRYLVSNPNLNMSNVTITDFVSGQDRIRFDIAQSLGVAAPNALIKLVTVPGETLADLLDRAGNQASGSRAALVSFQLDGNTYVVLDTHPASDVFGDTDTGITLTGLVNVQWSDFACVVVA</sequence>
<organism evidence="3 4">
    <name type="scientific">Rivihabitans pingtungensis</name>
    <dbReference type="NCBI Taxonomy" id="1054498"/>
    <lineage>
        <taxon>Bacteria</taxon>
        <taxon>Pseudomonadati</taxon>
        <taxon>Pseudomonadota</taxon>
        <taxon>Betaproteobacteria</taxon>
        <taxon>Neisseriales</taxon>
        <taxon>Aquaspirillaceae</taxon>
        <taxon>Rivihabitans</taxon>
    </lineage>
</organism>
<evidence type="ECO:0000256" key="1">
    <source>
        <dbReference type="ARBA" id="ARBA00004613"/>
    </source>
</evidence>
<name>A0A318KVN4_9NEIS</name>
<comment type="caution">
    <text evidence="3">The sequence shown here is derived from an EMBL/GenBank/DDBJ whole genome shotgun (WGS) entry which is preliminary data.</text>
</comment>
<dbReference type="AlphaFoldDB" id="A0A318KVN4"/>
<keyword evidence="4" id="KW-1185">Reference proteome</keyword>